<reference evidence="2 3" key="1">
    <citation type="journal article" date="2014" name="Genome Announc.">
        <title>Draft genome sequences of eight enterohepatic helicobacter species isolated from both laboratory and wild rodents.</title>
        <authorList>
            <person name="Sheh A."/>
            <person name="Shen Z."/>
            <person name="Fox J.G."/>
        </authorList>
    </citation>
    <scope>NUCLEOTIDE SEQUENCE [LARGE SCALE GENOMIC DNA]</scope>
    <source>
        <strain evidence="2 3">ST1</strain>
    </source>
</reference>
<keyword evidence="1" id="KW-0560">Oxidoreductase</keyword>
<accession>A0A099TWS5</accession>
<dbReference type="Proteomes" id="UP000255139">
    <property type="component" value="Unassembled WGS sequence"/>
</dbReference>
<organism evidence="1 4">
    <name type="scientific">Helicobacter muridarum</name>
    <dbReference type="NCBI Taxonomy" id="216"/>
    <lineage>
        <taxon>Bacteria</taxon>
        <taxon>Pseudomonadati</taxon>
        <taxon>Campylobacterota</taxon>
        <taxon>Epsilonproteobacteria</taxon>
        <taxon>Campylobacterales</taxon>
        <taxon>Helicobacteraceae</taxon>
        <taxon>Helicobacter</taxon>
    </lineage>
</organism>
<dbReference type="InterPro" id="IPR036868">
    <property type="entry name" value="TusA-like_sf"/>
</dbReference>
<dbReference type="EMBL" id="JRPD02000018">
    <property type="protein sequence ID" value="TLD99411.1"/>
    <property type="molecule type" value="Genomic_DNA"/>
</dbReference>
<dbReference type="AlphaFoldDB" id="A0A099TWS5"/>
<proteinExistence type="predicted"/>
<gene>
    <name evidence="1" type="primary">nuoE</name>
    <name evidence="2" type="ORF">LS73_007405</name>
    <name evidence="1" type="ORF">NCTC12714_00276</name>
</gene>
<dbReference type="InterPro" id="IPR032424">
    <property type="entry name" value="NADH-UOR_E"/>
</dbReference>
<dbReference type="STRING" id="216.LS73_09925"/>
<evidence type="ECO:0000313" key="3">
    <source>
        <dbReference type="Proteomes" id="UP000029922"/>
    </source>
</evidence>
<dbReference type="EC" id="1.6.5.3" evidence="1"/>
<dbReference type="Gene3D" id="3.30.110.40">
    <property type="entry name" value="TusA-like domain"/>
    <property type="match status" value="1"/>
</dbReference>
<dbReference type="Proteomes" id="UP000029922">
    <property type="component" value="Unassembled WGS sequence"/>
</dbReference>
<evidence type="ECO:0000313" key="4">
    <source>
        <dbReference type="Proteomes" id="UP000255139"/>
    </source>
</evidence>
<dbReference type="GO" id="GO:0016491">
    <property type="term" value="F:oxidoreductase activity"/>
    <property type="evidence" value="ECO:0007669"/>
    <property type="project" value="UniProtKB-KW"/>
</dbReference>
<protein>
    <submittedName>
        <fullName evidence="1">NADH dehydrogenase I subunit E</fullName>
        <ecNumber evidence="1">1.6.5.3</ecNumber>
    </submittedName>
</protein>
<dbReference type="EMBL" id="UGJE01000002">
    <property type="protein sequence ID" value="STQ85491.1"/>
    <property type="molecule type" value="Genomic_DNA"/>
</dbReference>
<evidence type="ECO:0000313" key="2">
    <source>
        <dbReference type="EMBL" id="TLD99411.1"/>
    </source>
</evidence>
<evidence type="ECO:0000313" key="1">
    <source>
        <dbReference type="EMBL" id="STQ85491.1"/>
    </source>
</evidence>
<dbReference type="Pfam" id="PF16514">
    <property type="entry name" value="NADH-UOR_E"/>
    <property type="match status" value="1"/>
</dbReference>
<dbReference type="RefSeq" id="WP_034559562.1">
    <property type="nucleotide sequence ID" value="NZ_FZML01000001.1"/>
</dbReference>
<reference evidence="1 4" key="2">
    <citation type="submission" date="2018-06" db="EMBL/GenBank/DDBJ databases">
        <authorList>
            <consortium name="Pathogen Informatics"/>
            <person name="Doyle S."/>
        </authorList>
    </citation>
    <scope>NUCLEOTIDE SEQUENCE [LARGE SCALE GENOMIC DNA]</scope>
    <source>
        <strain evidence="1 4">NCTC12714</strain>
    </source>
</reference>
<keyword evidence="4" id="KW-1185">Reference proteome</keyword>
<sequence>MKRFDLRHLKSNFYDKMGELIDTRLERGEVGIFLFEKGEHENVAKSAAYVKDRGHLLMNSLQFNHVDWTIVVKKV</sequence>
<name>A0A099TWS5_9HELI</name>
<dbReference type="OrthoDB" id="5358834at2"/>